<dbReference type="PROSITE" id="PS50103">
    <property type="entry name" value="ZF_C3H1"/>
    <property type="match status" value="2"/>
</dbReference>
<keyword evidence="1 4" id="KW-0479">Metal-binding</keyword>
<accession>A0A0G4GIZ0</accession>
<reference evidence="7 8" key="1">
    <citation type="submission" date="2014-11" db="EMBL/GenBank/DDBJ databases">
        <authorList>
            <person name="Zhu J."/>
            <person name="Qi W."/>
            <person name="Song R."/>
        </authorList>
    </citation>
    <scope>NUCLEOTIDE SEQUENCE [LARGE SCALE GENOMIC DNA]</scope>
</reference>
<feature type="region of interest" description="Disordered" evidence="5">
    <location>
        <begin position="1"/>
        <end position="305"/>
    </location>
</feature>
<evidence type="ECO:0000313" key="7">
    <source>
        <dbReference type="EMBL" id="CEM29796.1"/>
    </source>
</evidence>
<evidence type="ECO:0000256" key="4">
    <source>
        <dbReference type="PROSITE-ProRule" id="PRU00723"/>
    </source>
</evidence>
<evidence type="ECO:0000256" key="3">
    <source>
        <dbReference type="ARBA" id="ARBA00022833"/>
    </source>
</evidence>
<feature type="non-terminal residue" evidence="7">
    <location>
        <position position="403"/>
    </location>
</feature>
<proteinExistence type="predicted"/>
<dbReference type="Gene3D" id="3.30.1370.210">
    <property type="match status" value="1"/>
</dbReference>
<keyword evidence="2 4" id="KW-0863">Zinc-finger</keyword>
<feature type="domain" description="C3H1-type" evidence="6">
    <location>
        <begin position="311"/>
        <end position="338"/>
    </location>
</feature>
<dbReference type="GO" id="GO:0008270">
    <property type="term" value="F:zinc ion binding"/>
    <property type="evidence" value="ECO:0007669"/>
    <property type="project" value="UniProtKB-KW"/>
</dbReference>
<protein>
    <recommendedName>
        <fullName evidence="6">C3H1-type domain-containing protein</fullName>
    </recommendedName>
</protein>
<feature type="domain" description="C3H1-type" evidence="6">
    <location>
        <begin position="346"/>
        <end position="372"/>
    </location>
</feature>
<evidence type="ECO:0000256" key="2">
    <source>
        <dbReference type="ARBA" id="ARBA00022771"/>
    </source>
</evidence>
<dbReference type="OrthoDB" id="410307at2759"/>
<dbReference type="SUPFAM" id="SSF90229">
    <property type="entry name" value="CCCH zinc finger"/>
    <property type="match status" value="1"/>
</dbReference>
<evidence type="ECO:0000313" key="8">
    <source>
        <dbReference type="Proteomes" id="UP000041254"/>
    </source>
</evidence>
<feature type="zinc finger region" description="C3H1-type" evidence="4">
    <location>
        <begin position="346"/>
        <end position="372"/>
    </location>
</feature>
<dbReference type="InParanoid" id="A0A0G4GIZ0"/>
<evidence type="ECO:0000259" key="6">
    <source>
        <dbReference type="PROSITE" id="PS50103"/>
    </source>
</evidence>
<feature type="compositionally biased region" description="Basic and acidic residues" evidence="5">
    <location>
        <begin position="155"/>
        <end position="189"/>
    </location>
</feature>
<dbReference type="InterPro" id="IPR000571">
    <property type="entry name" value="Znf_CCCH"/>
</dbReference>
<feature type="compositionally biased region" description="Basic and acidic residues" evidence="5">
    <location>
        <begin position="286"/>
        <end position="296"/>
    </location>
</feature>
<dbReference type="EMBL" id="CDMY01000681">
    <property type="protein sequence ID" value="CEM29796.1"/>
    <property type="molecule type" value="Genomic_DNA"/>
</dbReference>
<dbReference type="Pfam" id="PF18044">
    <property type="entry name" value="zf-CCCH_4"/>
    <property type="match status" value="1"/>
</dbReference>
<feature type="zinc finger region" description="C3H1-type" evidence="4">
    <location>
        <begin position="311"/>
        <end position="338"/>
    </location>
</feature>
<organism evidence="7 8">
    <name type="scientific">Vitrella brassicaformis (strain CCMP3155)</name>
    <dbReference type="NCBI Taxonomy" id="1169540"/>
    <lineage>
        <taxon>Eukaryota</taxon>
        <taxon>Sar</taxon>
        <taxon>Alveolata</taxon>
        <taxon>Colpodellida</taxon>
        <taxon>Vitrellaceae</taxon>
        <taxon>Vitrella</taxon>
    </lineage>
</organism>
<keyword evidence="3 4" id="KW-0862">Zinc</keyword>
<dbReference type="Proteomes" id="UP000041254">
    <property type="component" value="Unassembled WGS sequence"/>
</dbReference>
<sequence length="403" mass="44750">MNDEIETHTHRSSRASGPFKDISLHQLMQMKREAVHSHSHRPHHSPPYPPHDQQHDPRSSFSGKRPRQLADSEDGDGYGGGRRRMGDGGASGPVAKKLLSRAGALGADSSPSYRDGPSPWYRPMSLEPAEREDRGRHRSPRPYPGRVASTPWPYHGRDARERRGAADDRDRDLRDLIAGKMFPERDSRGHRNGVHNGVHTASNGAGPVSPSHSQHLHTDGGRGPLRFSGSTIGSGSRAASGPGGGRGRARWVPPWVKNEEVQQREVGGSSGRGAMAYRGHSSKGGTSERGRERGGEGEGASEEGKGTNLFLRKTTMCRHWLKGMCALGSNCEFAHSKEELRKKPDWFKTKRCKYFRRGQCRDPNCGFAHYYDERRPLVAAPPQFDIENEMKAAKEREQKRLKV</sequence>
<evidence type="ECO:0000256" key="1">
    <source>
        <dbReference type="ARBA" id="ARBA00022723"/>
    </source>
</evidence>
<dbReference type="SMART" id="SM00356">
    <property type="entry name" value="ZnF_C3H1"/>
    <property type="match status" value="2"/>
</dbReference>
<name>A0A0G4GIZ0_VITBC</name>
<keyword evidence="8" id="KW-1185">Reference proteome</keyword>
<dbReference type="InterPro" id="IPR041367">
    <property type="entry name" value="Znf-CCCH_4"/>
</dbReference>
<gene>
    <name evidence="7" type="ORF">Vbra_4535</name>
</gene>
<evidence type="ECO:0000256" key="5">
    <source>
        <dbReference type="SAM" id="MobiDB-lite"/>
    </source>
</evidence>
<dbReference type="InterPro" id="IPR036855">
    <property type="entry name" value="Znf_CCCH_sf"/>
</dbReference>
<dbReference type="AlphaFoldDB" id="A0A0G4GIZ0"/>